<dbReference type="EMBL" id="CP066059">
    <property type="protein sequence ID" value="QQC34641.1"/>
    <property type="molecule type" value="Genomic_DNA"/>
</dbReference>
<evidence type="ECO:0000259" key="1">
    <source>
        <dbReference type="Pfam" id="PF18476"/>
    </source>
</evidence>
<protein>
    <recommendedName>
        <fullName evidence="1">PIN like domain-containing protein</fullName>
    </recommendedName>
</protein>
<proteinExistence type="predicted"/>
<feature type="domain" description="PIN like" evidence="1">
    <location>
        <begin position="28"/>
        <end position="275"/>
    </location>
</feature>
<evidence type="ECO:0000313" key="3">
    <source>
        <dbReference type="Proteomes" id="UP000595948"/>
    </source>
</evidence>
<accession>A0A7T4M1I3</accession>
<dbReference type="AlphaFoldDB" id="A0A7T4M1I3"/>
<sequence length="480" mass="56000">MASMEELFPEFYIEKLTSIDFKREKNNLIVLDTNILSDILGLPTDLAEKYLDTIEAVKDHLFIPYIVGLEYHFNKQSIKMVTEIQRDSYAESIVNEIRSLVENFKDKGGKDPLGFLRNKNQKKEVKTKLLEILKIDDLEAEINKIFDEKYTKDVSELQERLKKIINDSVAEKLTQEWIDKVQEKGGKRYEQQIPPGINDSKKDYEKSPNRTYAGLTYSRKYGDYILWEELLHKLSKDGKSLGNKVIFVTNDGISDRKSDLLYKQSGRTIGPRIELMTELWNLNVDYDINNPIENTEEKVCKELYIINSERFIQLVNELSDEDAKQYRVQNSLFGGINDDEDDDLFNLNPNPFYPNNNSFNSNFNSFYPNNSSFNSNPSSFYSNSDPFSSDFDEMFEVQNKIKSIDNELKRIYLERSKIEADLWLNDVGTDGKIFQLEEKRNILDYDEARLIEQKNSLEHKKSKLEANKFGSWGTDDDLPF</sequence>
<dbReference type="Pfam" id="PF18476">
    <property type="entry name" value="PIN_8"/>
    <property type="match status" value="1"/>
</dbReference>
<dbReference type="Proteomes" id="UP000595948">
    <property type="component" value="Chromosome"/>
</dbReference>
<name>A0A7T4M1I3_STROR</name>
<evidence type="ECO:0000313" key="2">
    <source>
        <dbReference type="EMBL" id="QQC34641.1"/>
    </source>
</evidence>
<dbReference type="InterPro" id="IPR041578">
    <property type="entry name" value="PIN_8"/>
</dbReference>
<gene>
    <name evidence="2" type="ORF">I6H78_05095</name>
</gene>
<reference evidence="2 3" key="1">
    <citation type="submission" date="2020-12" db="EMBL/GenBank/DDBJ databases">
        <title>FDA dAtabase for Regulatory Grade micrObial Sequences (FDA-ARGOS): Supporting development and validation of Infectious Disease Dx tests.</title>
        <authorList>
            <person name="Sproer C."/>
            <person name="Gronow S."/>
            <person name="Severitt S."/>
            <person name="Schroder I."/>
            <person name="Tallon L."/>
            <person name="Sadzewicz L."/>
            <person name="Zhao X."/>
            <person name="Boylan J."/>
            <person name="Ott S."/>
            <person name="Bowen H."/>
            <person name="Vavikolanu K."/>
            <person name="Mehta A."/>
            <person name="Aluvathingal J."/>
            <person name="Nadendla S."/>
            <person name="Lowell S."/>
            <person name="Myers T."/>
            <person name="Yan Y."/>
            <person name="Sichtig H."/>
        </authorList>
    </citation>
    <scope>NUCLEOTIDE SEQUENCE [LARGE SCALE GENOMIC DNA]</scope>
    <source>
        <strain evidence="2 3">FDAARGOS_1021</strain>
    </source>
</reference>
<dbReference type="RefSeq" id="WP_198458998.1">
    <property type="nucleotide sequence ID" value="NZ_CP066059.1"/>
</dbReference>
<organism evidence="2 3">
    <name type="scientific">Streptococcus oralis</name>
    <dbReference type="NCBI Taxonomy" id="1303"/>
    <lineage>
        <taxon>Bacteria</taxon>
        <taxon>Bacillati</taxon>
        <taxon>Bacillota</taxon>
        <taxon>Bacilli</taxon>
        <taxon>Lactobacillales</taxon>
        <taxon>Streptococcaceae</taxon>
        <taxon>Streptococcus</taxon>
    </lineage>
</organism>